<dbReference type="Proteomes" id="UP000009881">
    <property type="component" value="Unassembled WGS sequence"/>
</dbReference>
<evidence type="ECO:0000259" key="1">
    <source>
        <dbReference type="Pfam" id="PF00857"/>
    </source>
</evidence>
<dbReference type="InterPro" id="IPR050993">
    <property type="entry name" value="Isochorismatase_domain"/>
</dbReference>
<sequence>MLMTADQSSLLIVDVQEKLCPVMDDPRAVIHNCGRLMKGAARLDVPVTVSEQYPKGLGPTMVDLRDLTAPENFLEKTSFSCAGAPNIVERLRGLDRPKVIVAGIETHVCVCQTALGLLQSGYEVFVVADACSSRHPRDREAGLERMQASGVRIVPTESVLFEWLGDARHDAFREISQTLIK</sequence>
<accession>K9GNY6</accession>
<dbReference type="PATRIC" id="fig|1238182.3.peg.4292"/>
<dbReference type="PANTHER" id="PTHR14119:SF3">
    <property type="entry name" value="ISOCHORISMATASE DOMAIN-CONTAINING PROTEIN 2"/>
    <property type="match status" value="1"/>
</dbReference>
<dbReference type="STRING" id="1238182.C882_2741"/>
<protein>
    <submittedName>
        <fullName evidence="2">Isochorismatase</fullName>
    </submittedName>
</protein>
<dbReference type="EMBL" id="ANHY01000030">
    <property type="protein sequence ID" value="EKV26449.1"/>
    <property type="molecule type" value="Genomic_DNA"/>
</dbReference>
<dbReference type="AlphaFoldDB" id="K9GNY6"/>
<dbReference type="OrthoDB" id="9796958at2"/>
<proteinExistence type="predicted"/>
<dbReference type="Gene3D" id="3.40.50.850">
    <property type="entry name" value="Isochorismatase-like"/>
    <property type="match status" value="1"/>
</dbReference>
<reference evidence="2 3" key="1">
    <citation type="journal article" date="2013" name="Genome Announc.">
        <title>Draft Genome Sequence of an Alphaproteobacterium, Caenispirillum salinarum AK4(T), Isolated from a Solar Saltern.</title>
        <authorList>
            <person name="Khatri I."/>
            <person name="Singh A."/>
            <person name="Korpole S."/>
            <person name="Pinnaka A.K."/>
            <person name="Subramanian S."/>
        </authorList>
    </citation>
    <scope>NUCLEOTIDE SEQUENCE [LARGE SCALE GENOMIC DNA]</scope>
    <source>
        <strain evidence="2 3">AK4</strain>
    </source>
</reference>
<evidence type="ECO:0000313" key="3">
    <source>
        <dbReference type="Proteomes" id="UP000009881"/>
    </source>
</evidence>
<dbReference type="eggNOG" id="COG1335">
    <property type="taxonomic scope" value="Bacteria"/>
</dbReference>
<dbReference type="InterPro" id="IPR036380">
    <property type="entry name" value="Isochorismatase-like_sf"/>
</dbReference>
<evidence type="ECO:0000313" key="2">
    <source>
        <dbReference type="EMBL" id="EKV26449.1"/>
    </source>
</evidence>
<dbReference type="PANTHER" id="PTHR14119">
    <property type="entry name" value="HYDROLASE"/>
    <property type="match status" value="1"/>
</dbReference>
<feature type="domain" description="Isochorismatase-like" evidence="1">
    <location>
        <begin position="10"/>
        <end position="157"/>
    </location>
</feature>
<dbReference type="InterPro" id="IPR000868">
    <property type="entry name" value="Isochorismatase-like_dom"/>
</dbReference>
<name>K9GNY6_9PROT</name>
<dbReference type="Pfam" id="PF00857">
    <property type="entry name" value="Isochorismatase"/>
    <property type="match status" value="1"/>
</dbReference>
<organism evidence="2 3">
    <name type="scientific">Caenispirillum salinarum AK4</name>
    <dbReference type="NCBI Taxonomy" id="1238182"/>
    <lineage>
        <taxon>Bacteria</taxon>
        <taxon>Pseudomonadati</taxon>
        <taxon>Pseudomonadota</taxon>
        <taxon>Alphaproteobacteria</taxon>
        <taxon>Rhodospirillales</taxon>
        <taxon>Novispirillaceae</taxon>
        <taxon>Caenispirillum</taxon>
    </lineage>
</organism>
<comment type="caution">
    <text evidence="2">The sequence shown here is derived from an EMBL/GenBank/DDBJ whole genome shotgun (WGS) entry which is preliminary data.</text>
</comment>
<dbReference type="SUPFAM" id="SSF52499">
    <property type="entry name" value="Isochorismatase-like hydrolases"/>
    <property type="match status" value="1"/>
</dbReference>
<dbReference type="CDD" id="cd01012">
    <property type="entry name" value="YcaC_related"/>
    <property type="match status" value="1"/>
</dbReference>
<dbReference type="RefSeq" id="WP_009542732.1">
    <property type="nucleotide sequence ID" value="NZ_ANHY01000030.1"/>
</dbReference>
<keyword evidence="3" id="KW-1185">Reference proteome</keyword>
<gene>
    <name evidence="2" type="ORF">C882_2741</name>
</gene>